<accession>A0A0D7CPM4</accession>
<keyword evidence="2" id="KW-1185">Reference proteome</keyword>
<evidence type="ECO:0000313" key="2">
    <source>
        <dbReference type="Proteomes" id="UP000032458"/>
    </source>
</evidence>
<gene>
    <name evidence="1" type="ORF">SNA_15180</name>
</gene>
<evidence type="ECO:0000313" key="1">
    <source>
        <dbReference type="EMBL" id="KIZ17352.1"/>
    </source>
</evidence>
<organism evidence="1 2">
    <name type="scientific">Streptomyces natalensis ATCC 27448</name>
    <dbReference type="NCBI Taxonomy" id="1240678"/>
    <lineage>
        <taxon>Bacteria</taxon>
        <taxon>Bacillati</taxon>
        <taxon>Actinomycetota</taxon>
        <taxon>Actinomycetes</taxon>
        <taxon>Kitasatosporales</taxon>
        <taxon>Streptomycetaceae</taxon>
        <taxon>Streptomyces</taxon>
    </lineage>
</organism>
<name>A0A0D7CPM4_9ACTN</name>
<dbReference type="Proteomes" id="UP000032458">
    <property type="component" value="Unassembled WGS sequence"/>
</dbReference>
<reference evidence="1 2" key="1">
    <citation type="submission" date="2014-09" db="EMBL/GenBank/DDBJ databases">
        <title>Draft genome sequence of Streptomyces natalensis ATCC 27448, producer of the antifungal pimaricin.</title>
        <authorList>
            <person name="Mendes M.V."/>
            <person name="Beites T."/>
            <person name="Pires S."/>
            <person name="Santos C.L."/>
            <person name="Moradas-Ferreira P."/>
        </authorList>
    </citation>
    <scope>NUCLEOTIDE SEQUENCE [LARGE SCALE GENOMIC DNA]</scope>
    <source>
        <strain evidence="1 2">ATCC 27448</strain>
    </source>
</reference>
<sequence length="121" mass="14378">MASMRRVHAREDDYRQADGPDRFTDLCQRLVVQETGRQLRDRVRRSRSDHVAVHFRVRSRFSRQSCLVTYGQTRQLLQLLDFTAHAQPMPRSRRQRHRHLPPTFHRRLNEAGAQLLHSAGR</sequence>
<dbReference type="EMBL" id="JRKI01000023">
    <property type="protein sequence ID" value="KIZ17352.1"/>
    <property type="molecule type" value="Genomic_DNA"/>
</dbReference>
<comment type="caution">
    <text evidence="1">The sequence shown here is derived from an EMBL/GenBank/DDBJ whole genome shotgun (WGS) entry which is preliminary data.</text>
</comment>
<protein>
    <submittedName>
        <fullName evidence="1">Uncharacterized protein</fullName>
    </submittedName>
</protein>
<proteinExistence type="predicted"/>
<dbReference type="AlphaFoldDB" id="A0A0D7CPM4"/>